<comment type="caution">
    <text evidence="1">The sequence shown here is derived from an EMBL/GenBank/DDBJ whole genome shotgun (WGS) entry which is preliminary data.</text>
</comment>
<organism evidence="1 2">
    <name type="scientific">Paraburkholderia sejongensis</name>
    <dbReference type="NCBI Taxonomy" id="2886946"/>
    <lineage>
        <taxon>Bacteria</taxon>
        <taxon>Pseudomonadati</taxon>
        <taxon>Pseudomonadota</taxon>
        <taxon>Betaproteobacteria</taxon>
        <taxon>Burkholderiales</taxon>
        <taxon>Burkholderiaceae</taxon>
        <taxon>Paraburkholderia</taxon>
    </lineage>
</organism>
<dbReference type="EMBL" id="JAJITD010000009">
    <property type="protein sequence ID" value="MCC8394555.1"/>
    <property type="molecule type" value="Genomic_DNA"/>
</dbReference>
<keyword evidence="2" id="KW-1185">Reference proteome</keyword>
<evidence type="ECO:0000313" key="2">
    <source>
        <dbReference type="Proteomes" id="UP001431019"/>
    </source>
</evidence>
<protein>
    <submittedName>
        <fullName evidence="1">Uncharacterized protein</fullName>
    </submittedName>
</protein>
<proteinExistence type="predicted"/>
<dbReference type="RefSeq" id="WP_230510800.1">
    <property type="nucleotide sequence ID" value="NZ_JAJITD010000009.1"/>
</dbReference>
<dbReference type="Proteomes" id="UP001431019">
    <property type="component" value="Unassembled WGS sequence"/>
</dbReference>
<gene>
    <name evidence="1" type="ORF">LJ656_18350</name>
</gene>
<feature type="non-terminal residue" evidence="1">
    <location>
        <position position="1"/>
    </location>
</feature>
<accession>A0ABS8JXD3</accession>
<sequence>VRLLILLLSGGSEEPPPHSASSAHTYRLLVFKDRFAQRAAPLLQLPGAASFCAAASAAEKRDYGELSSDRQQVFINFLTCPRR</sequence>
<reference evidence="1 2" key="1">
    <citation type="submission" date="2021-11" db="EMBL/GenBank/DDBJ databases">
        <authorList>
            <person name="Oh E.-T."/>
            <person name="Kim S.-B."/>
        </authorList>
    </citation>
    <scope>NUCLEOTIDE SEQUENCE [LARGE SCALE GENOMIC DNA]</scope>
    <source>
        <strain evidence="1 2">MMS20-SJTR3</strain>
    </source>
</reference>
<evidence type="ECO:0000313" key="1">
    <source>
        <dbReference type="EMBL" id="MCC8394555.1"/>
    </source>
</evidence>
<name>A0ABS8JXD3_9BURK</name>